<sequence>MALRSGPTTINAKLADAALRKYDKQKFASAGISVTLLNDGQTAHSAFQLPLDIHEKLDAICTTAKKVYWLRYCKGLQL</sequence>
<protein>
    <recommendedName>
        <fullName evidence="3">ATP-dependent DNA helicase</fullName>
    </recommendedName>
</protein>
<evidence type="ECO:0000313" key="2">
    <source>
        <dbReference type="Proteomes" id="UP000887159"/>
    </source>
</evidence>
<dbReference type="EMBL" id="BMAU01021076">
    <property type="protein sequence ID" value="GFX89714.1"/>
    <property type="molecule type" value="Genomic_DNA"/>
</dbReference>
<evidence type="ECO:0000313" key="1">
    <source>
        <dbReference type="EMBL" id="GFX89714.1"/>
    </source>
</evidence>
<organism evidence="1 2">
    <name type="scientific">Trichonephila clavipes</name>
    <name type="common">Golden silk orbweaver</name>
    <name type="synonym">Nephila clavipes</name>
    <dbReference type="NCBI Taxonomy" id="2585209"/>
    <lineage>
        <taxon>Eukaryota</taxon>
        <taxon>Metazoa</taxon>
        <taxon>Ecdysozoa</taxon>
        <taxon>Arthropoda</taxon>
        <taxon>Chelicerata</taxon>
        <taxon>Arachnida</taxon>
        <taxon>Araneae</taxon>
        <taxon>Araneomorphae</taxon>
        <taxon>Entelegynae</taxon>
        <taxon>Araneoidea</taxon>
        <taxon>Nephilidae</taxon>
        <taxon>Trichonephila</taxon>
    </lineage>
</organism>
<evidence type="ECO:0008006" key="3">
    <source>
        <dbReference type="Google" id="ProtNLM"/>
    </source>
</evidence>
<name>A0A8X6V1H6_TRICX</name>
<accession>A0A8X6V1H6</accession>
<reference evidence="1" key="1">
    <citation type="submission" date="2020-08" db="EMBL/GenBank/DDBJ databases">
        <title>Multicomponent nature underlies the extraordinary mechanical properties of spider dragline silk.</title>
        <authorList>
            <person name="Kono N."/>
            <person name="Nakamura H."/>
            <person name="Mori M."/>
            <person name="Yoshida Y."/>
            <person name="Ohtoshi R."/>
            <person name="Malay A.D."/>
            <person name="Moran D.A.P."/>
            <person name="Tomita M."/>
            <person name="Numata K."/>
            <person name="Arakawa K."/>
        </authorList>
    </citation>
    <scope>NUCLEOTIDE SEQUENCE</scope>
</reference>
<gene>
    <name evidence="1" type="ORF">TNCV_3711461</name>
</gene>
<proteinExistence type="predicted"/>
<dbReference type="AlphaFoldDB" id="A0A8X6V1H6"/>
<comment type="caution">
    <text evidence="1">The sequence shown here is derived from an EMBL/GenBank/DDBJ whole genome shotgun (WGS) entry which is preliminary data.</text>
</comment>
<keyword evidence="2" id="KW-1185">Reference proteome</keyword>
<dbReference type="Proteomes" id="UP000887159">
    <property type="component" value="Unassembled WGS sequence"/>
</dbReference>